<reference evidence="2" key="1">
    <citation type="journal article" date="2022" name="Mol. Ecol. Resour.">
        <title>The genomes of chicory, endive, great burdock and yacon provide insights into Asteraceae palaeo-polyploidization history and plant inulin production.</title>
        <authorList>
            <person name="Fan W."/>
            <person name="Wang S."/>
            <person name="Wang H."/>
            <person name="Wang A."/>
            <person name="Jiang F."/>
            <person name="Liu H."/>
            <person name="Zhao H."/>
            <person name="Xu D."/>
            <person name="Zhang Y."/>
        </authorList>
    </citation>
    <scope>NUCLEOTIDE SEQUENCE [LARGE SCALE GENOMIC DNA]</scope>
    <source>
        <strain evidence="2">cv. Punajuju</strain>
    </source>
</reference>
<evidence type="ECO:0000313" key="2">
    <source>
        <dbReference type="Proteomes" id="UP001055811"/>
    </source>
</evidence>
<evidence type="ECO:0000313" key="1">
    <source>
        <dbReference type="EMBL" id="KAI3724637.1"/>
    </source>
</evidence>
<reference evidence="1 2" key="2">
    <citation type="journal article" date="2022" name="Mol. Ecol. Resour.">
        <title>The genomes of chicory, endive, great burdock and yacon provide insights into Asteraceae paleo-polyploidization history and plant inulin production.</title>
        <authorList>
            <person name="Fan W."/>
            <person name="Wang S."/>
            <person name="Wang H."/>
            <person name="Wang A."/>
            <person name="Jiang F."/>
            <person name="Liu H."/>
            <person name="Zhao H."/>
            <person name="Xu D."/>
            <person name="Zhang Y."/>
        </authorList>
    </citation>
    <scope>NUCLEOTIDE SEQUENCE [LARGE SCALE GENOMIC DNA]</scope>
    <source>
        <strain evidence="2">cv. Punajuju</strain>
        <tissue evidence="1">Leaves</tissue>
    </source>
</reference>
<keyword evidence="2" id="KW-1185">Reference proteome</keyword>
<name>A0ACB9BRF4_CICIN</name>
<proteinExistence type="predicted"/>
<organism evidence="1 2">
    <name type="scientific">Cichorium intybus</name>
    <name type="common">Chicory</name>
    <dbReference type="NCBI Taxonomy" id="13427"/>
    <lineage>
        <taxon>Eukaryota</taxon>
        <taxon>Viridiplantae</taxon>
        <taxon>Streptophyta</taxon>
        <taxon>Embryophyta</taxon>
        <taxon>Tracheophyta</taxon>
        <taxon>Spermatophyta</taxon>
        <taxon>Magnoliopsida</taxon>
        <taxon>eudicotyledons</taxon>
        <taxon>Gunneridae</taxon>
        <taxon>Pentapetalae</taxon>
        <taxon>asterids</taxon>
        <taxon>campanulids</taxon>
        <taxon>Asterales</taxon>
        <taxon>Asteraceae</taxon>
        <taxon>Cichorioideae</taxon>
        <taxon>Cichorieae</taxon>
        <taxon>Cichoriinae</taxon>
        <taxon>Cichorium</taxon>
    </lineage>
</organism>
<accession>A0ACB9BRF4</accession>
<protein>
    <submittedName>
        <fullName evidence="1">Uncharacterized protein</fullName>
    </submittedName>
</protein>
<gene>
    <name evidence="1" type="ORF">L2E82_36420</name>
</gene>
<dbReference type="EMBL" id="CM042014">
    <property type="protein sequence ID" value="KAI3724637.1"/>
    <property type="molecule type" value="Genomic_DNA"/>
</dbReference>
<comment type="caution">
    <text evidence="1">The sequence shown here is derived from an EMBL/GenBank/DDBJ whole genome shotgun (WGS) entry which is preliminary data.</text>
</comment>
<dbReference type="Proteomes" id="UP001055811">
    <property type="component" value="Linkage Group LG06"/>
</dbReference>
<sequence>MPAGIAVVSVRGIDDLKIEIRRLCCLIGRGIKSVCGSSAQVMVVVADHGSTDEGGGTKRVALKRVREQGDGRHRQACEGLRLCAIFGYPGCALVMQCCRYGVVMVFEVVVAVRVMVTLREREAGDVV</sequence>